<evidence type="ECO:0008006" key="3">
    <source>
        <dbReference type="Google" id="ProtNLM"/>
    </source>
</evidence>
<evidence type="ECO:0000313" key="1">
    <source>
        <dbReference type="EMBL" id="ACR71288.1"/>
    </source>
</evidence>
<dbReference type="Gene3D" id="3.40.50.150">
    <property type="entry name" value="Vaccinia Virus protein VP39"/>
    <property type="match status" value="1"/>
</dbReference>
<organism evidence="1 2">
    <name type="scientific">Lachnospira eligens (strain ATCC 27750 / DSM 3376 / VPI C15-48 / C15-B4)</name>
    <name type="common">Eubacterium eligens</name>
    <dbReference type="NCBI Taxonomy" id="515620"/>
    <lineage>
        <taxon>Bacteria</taxon>
        <taxon>Bacillati</taxon>
        <taxon>Bacillota</taxon>
        <taxon>Clostridia</taxon>
        <taxon>Lachnospirales</taxon>
        <taxon>Lachnospiraceae</taxon>
        <taxon>Lachnospira</taxon>
    </lineage>
</organism>
<dbReference type="STRING" id="515620.EUBELI_00252"/>
<dbReference type="CDD" id="cd02440">
    <property type="entry name" value="AdoMet_MTases"/>
    <property type="match status" value="1"/>
</dbReference>
<dbReference type="Pfam" id="PF13489">
    <property type="entry name" value="Methyltransf_23"/>
    <property type="match status" value="1"/>
</dbReference>
<dbReference type="HOGENOM" id="CLU_899508_0_0_9"/>
<reference evidence="1 2" key="1">
    <citation type="journal article" date="2009" name="Proc. Natl. Acad. Sci. U.S.A.">
        <title>Characterizing a model human gut microbiota composed of members of its two dominant bacterial phyla.</title>
        <authorList>
            <person name="Mahowald M.A."/>
            <person name="Rey F.E."/>
            <person name="Seedorf H."/>
            <person name="Turnbaugh P.J."/>
            <person name="Fulton R.S."/>
            <person name="Wollam A."/>
            <person name="Shah N."/>
            <person name="Wang C."/>
            <person name="Magrini V."/>
            <person name="Wilson R.K."/>
            <person name="Cantarel B.L."/>
            <person name="Coutinho P.M."/>
            <person name="Henrissat B."/>
            <person name="Crock L.W."/>
            <person name="Russell A."/>
            <person name="Verberkmoes N.C."/>
            <person name="Hettich R.L."/>
            <person name="Gordon J.I."/>
        </authorList>
    </citation>
    <scope>NUCLEOTIDE SEQUENCE [LARGE SCALE GENOMIC DNA]</scope>
    <source>
        <strain evidence="2">ATCC 27750 / DSM 3376 / VPI C15-48 / C15-B4</strain>
    </source>
</reference>
<dbReference type="eggNOG" id="COG2227">
    <property type="taxonomic scope" value="Bacteria"/>
</dbReference>
<dbReference type="Proteomes" id="UP000001476">
    <property type="component" value="Chromosome"/>
</dbReference>
<name>C4Z2N3_LACE2</name>
<keyword evidence="2" id="KW-1185">Reference proteome</keyword>
<dbReference type="AlphaFoldDB" id="C4Z2N3"/>
<sequence>MKNILINNGANMDKIVLFGAGQKGRQLLGLYGANVVAIIDNDVNKQGTTITEGTNTVPVISIKKYIEEYKDVPVILAVLKCKEIIKELEKEGITNYKVEDSLFKTDDVYQDDTISHDNWIEFLSEKFNKKGMRVLEVGSRIVTGACNRSKFDKAEYVGFDYYSGPNVDVVGDAHKLSEYFNEKFDLIFCASVFEHLAMPWKVSIEMIKLLKLGGYVFIETHYCYASHERPWHFFQFSENALDVLFPEKMGMLCEKKGCSNLIAGRFTEYSSDYLKDTYINGMYCHSEYYGKKIKEIDKLSWDDILLEDVSKGTKYPCPNR</sequence>
<protein>
    <recommendedName>
        <fullName evidence="3">Class I SAM-dependent methyltransferase</fullName>
    </recommendedName>
</protein>
<dbReference type="EMBL" id="CP001104">
    <property type="protein sequence ID" value="ACR71288.1"/>
    <property type="molecule type" value="Genomic_DNA"/>
</dbReference>
<dbReference type="KEGG" id="eel:EUBELI_00252"/>
<dbReference type="SUPFAM" id="SSF53335">
    <property type="entry name" value="S-adenosyl-L-methionine-dependent methyltransferases"/>
    <property type="match status" value="2"/>
</dbReference>
<gene>
    <name evidence="1" type="ordered locus">EUBELI_00252</name>
</gene>
<dbReference type="InterPro" id="IPR029063">
    <property type="entry name" value="SAM-dependent_MTases_sf"/>
</dbReference>
<evidence type="ECO:0000313" key="2">
    <source>
        <dbReference type="Proteomes" id="UP000001476"/>
    </source>
</evidence>
<proteinExistence type="predicted"/>
<accession>C4Z2N3</accession>
<dbReference type="Gene3D" id="3.40.50.720">
    <property type="entry name" value="NAD(P)-binding Rossmann-like Domain"/>
    <property type="match status" value="1"/>
</dbReference>